<sequence>MPAVPPTLTGCIIPRGSMLGSSMASSGITSKARATPFAPQP</sequence>
<accession>A0A0E9PVE5</accession>
<protein>
    <submittedName>
        <fullName evidence="2">Uncharacterized protein</fullName>
    </submittedName>
</protein>
<dbReference type="AlphaFoldDB" id="A0A0E9PVE5"/>
<reference evidence="2" key="2">
    <citation type="journal article" date="2015" name="Fish Shellfish Immunol.">
        <title>Early steps in the European eel (Anguilla anguilla)-Vibrio vulnificus interaction in the gills: Role of the RtxA13 toxin.</title>
        <authorList>
            <person name="Callol A."/>
            <person name="Pajuelo D."/>
            <person name="Ebbesson L."/>
            <person name="Teles M."/>
            <person name="MacKenzie S."/>
            <person name="Amaro C."/>
        </authorList>
    </citation>
    <scope>NUCLEOTIDE SEQUENCE</scope>
</reference>
<reference evidence="2" key="1">
    <citation type="submission" date="2014-11" db="EMBL/GenBank/DDBJ databases">
        <authorList>
            <person name="Amaro Gonzalez C."/>
        </authorList>
    </citation>
    <scope>NUCLEOTIDE SEQUENCE</scope>
</reference>
<proteinExistence type="predicted"/>
<name>A0A0E9PVE5_ANGAN</name>
<evidence type="ECO:0000313" key="2">
    <source>
        <dbReference type="EMBL" id="JAH07818.1"/>
    </source>
</evidence>
<dbReference type="EMBL" id="GBXM01100759">
    <property type="protein sequence ID" value="JAH07818.1"/>
    <property type="molecule type" value="Transcribed_RNA"/>
</dbReference>
<feature type="region of interest" description="Disordered" evidence="1">
    <location>
        <begin position="22"/>
        <end position="41"/>
    </location>
</feature>
<organism evidence="2">
    <name type="scientific">Anguilla anguilla</name>
    <name type="common">European freshwater eel</name>
    <name type="synonym">Muraena anguilla</name>
    <dbReference type="NCBI Taxonomy" id="7936"/>
    <lineage>
        <taxon>Eukaryota</taxon>
        <taxon>Metazoa</taxon>
        <taxon>Chordata</taxon>
        <taxon>Craniata</taxon>
        <taxon>Vertebrata</taxon>
        <taxon>Euteleostomi</taxon>
        <taxon>Actinopterygii</taxon>
        <taxon>Neopterygii</taxon>
        <taxon>Teleostei</taxon>
        <taxon>Anguilliformes</taxon>
        <taxon>Anguillidae</taxon>
        <taxon>Anguilla</taxon>
    </lineage>
</organism>
<evidence type="ECO:0000256" key="1">
    <source>
        <dbReference type="SAM" id="MobiDB-lite"/>
    </source>
</evidence>